<evidence type="ECO:0000313" key="2">
    <source>
        <dbReference type="EMBL" id="RKO93240.1"/>
    </source>
</evidence>
<sequence>MGYNQLIEAGLEILPLDADSSPDEAPTQKKETEGIAPPPQRPHQQLMGYDSFPPEAKAKIANTYSTPDQEACAPLDREPLDGLSSSLAIPSDDDISLNDNNNENTPMNMVKAGADDKPRDDKAIQNHNSYELPPHESSTCGHFEYEPQGWGQKFPVDGRAKTYSIVLGFQA</sequence>
<protein>
    <submittedName>
        <fullName evidence="2">Uncharacterized protein</fullName>
    </submittedName>
</protein>
<feature type="region of interest" description="Disordered" evidence="1">
    <location>
        <begin position="13"/>
        <end position="143"/>
    </location>
</feature>
<gene>
    <name evidence="2" type="ORF">BDK51DRAFT_25466</name>
</gene>
<evidence type="ECO:0000313" key="3">
    <source>
        <dbReference type="Proteomes" id="UP000269721"/>
    </source>
</evidence>
<dbReference type="EMBL" id="KZ994318">
    <property type="protein sequence ID" value="RKO93240.1"/>
    <property type="molecule type" value="Genomic_DNA"/>
</dbReference>
<feature type="compositionally biased region" description="Basic and acidic residues" evidence="1">
    <location>
        <begin position="113"/>
        <end position="124"/>
    </location>
</feature>
<name>A0A4P9WPQ0_9FUNG</name>
<dbReference type="AlphaFoldDB" id="A0A4P9WPQ0"/>
<keyword evidence="3" id="KW-1185">Reference proteome</keyword>
<proteinExistence type="predicted"/>
<evidence type="ECO:0000256" key="1">
    <source>
        <dbReference type="SAM" id="MobiDB-lite"/>
    </source>
</evidence>
<accession>A0A4P9WPQ0</accession>
<dbReference type="Proteomes" id="UP000269721">
    <property type="component" value="Unassembled WGS sequence"/>
</dbReference>
<feature type="compositionally biased region" description="Low complexity" evidence="1">
    <location>
        <begin position="97"/>
        <end position="108"/>
    </location>
</feature>
<reference evidence="3" key="1">
    <citation type="journal article" date="2018" name="Nat. Microbiol.">
        <title>Leveraging single-cell genomics to expand the fungal tree of life.</title>
        <authorList>
            <person name="Ahrendt S.R."/>
            <person name="Quandt C.A."/>
            <person name="Ciobanu D."/>
            <person name="Clum A."/>
            <person name="Salamov A."/>
            <person name="Andreopoulos B."/>
            <person name="Cheng J.F."/>
            <person name="Woyke T."/>
            <person name="Pelin A."/>
            <person name="Henrissat B."/>
            <person name="Reynolds N.K."/>
            <person name="Benny G.L."/>
            <person name="Smith M.E."/>
            <person name="James T.Y."/>
            <person name="Grigoriev I.V."/>
        </authorList>
    </citation>
    <scope>NUCLEOTIDE SEQUENCE [LARGE SCALE GENOMIC DNA]</scope>
</reference>
<organism evidence="2 3">
    <name type="scientific">Blyttiomyces helicus</name>
    <dbReference type="NCBI Taxonomy" id="388810"/>
    <lineage>
        <taxon>Eukaryota</taxon>
        <taxon>Fungi</taxon>
        <taxon>Fungi incertae sedis</taxon>
        <taxon>Chytridiomycota</taxon>
        <taxon>Chytridiomycota incertae sedis</taxon>
        <taxon>Chytridiomycetes</taxon>
        <taxon>Chytridiomycetes incertae sedis</taxon>
        <taxon>Blyttiomyces</taxon>
    </lineage>
</organism>